<organism evidence="5 6">
    <name type="scientific">Hoyosella rhizosphaerae</name>
    <dbReference type="NCBI Taxonomy" id="1755582"/>
    <lineage>
        <taxon>Bacteria</taxon>
        <taxon>Bacillati</taxon>
        <taxon>Actinomycetota</taxon>
        <taxon>Actinomycetes</taxon>
        <taxon>Mycobacteriales</taxon>
        <taxon>Hoyosellaceae</taxon>
        <taxon>Hoyosella</taxon>
    </lineage>
</organism>
<accession>A0A916XDH0</accession>
<sequence>MTSSQTPSGVIIELREQLDNLSRARDHLEGLLEAMLEVSTGLQLEDTLRRVVRVGIRLTGARYGALGIRGSGTKLSRFIYEGITDSEAERIGHLPEGLGILGLLFDEPEAIRLSDLSQHPASVGFPANHPPMKSFLGVPIRIRDKVFGNLYLTEKARGVEFSDDDQIIVQLLATAAGIAIENARLYEESRDRLRWLEALNEISNDLLGGMDPSHTLQLVADLARDLTSADFAFLAIPSDPELAFDDLDDLVIAVASGPQASSVLQASIPLDNSLPARAFTTRKPHSSDEFAHPALEHLDLATGPTIVVPLRAENAVTGVLVLVRDGAKTSFEDRHLTMMTSFADHAALALKLAVAQKERRELSILSDRDRIARDLHDNVIQRLFAAGLSLQGTLPRTKSPEVQARLNVLVDDLHDIIQDIRTAIFDLHSRSDTPATTLRRRIHDVISELTHASEITHTLIVSGPTSVVSETLSNHAISAIREAVTNVVRHSRASSLNVAVSVANDLDIVISDDGIGIGDPPRRSGLRNLDERARSCGGTCSITVGEQGGTTVRWSVPLPD</sequence>
<dbReference type="InterPro" id="IPR029016">
    <property type="entry name" value="GAF-like_dom_sf"/>
</dbReference>
<dbReference type="CDD" id="cd16917">
    <property type="entry name" value="HATPase_UhpB-NarQ-NarX-like"/>
    <property type="match status" value="1"/>
</dbReference>
<dbReference type="PANTHER" id="PTHR24421:SF56">
    <property type="entry name" value="OXYGEN SENSOR HISTIDINE KINASE RESPONSE REGULATOR DOST"/>
    <property type="match status" value="1"/>
</dbReference>
<dbReference type="GO" id="GO:0000155">
    <property type="term" value="F:phosphorelay sensor kinase activity"/>
    <property type="evidence" value="ECO:0007669"/>
    <property type="project" value="InterPro"/>
</dbReference>
<dbReference type="GO" id="GO:0046983">
    <property type="term" value="F:protein dimerization activity"/>
    <property type="evidence" value="ECO:0007669"/>
    <property type="project" value="InterPro"/>
</dbReference>
<dbReference type="InterPro" id="IPR011712">
    <property type="entry name" value="Sig_transdc_His_kin_sub3_dim/P"/>
</dbReference>
<evidence type="ECO:0000256" key="1">
    <source>
        <dbReference type="ARBA" id="ARBA00022679"/>
    </source>
</evidence>
<dbReference type="RefSeq" id="WP_229675879.1">
    <property type="nucleotide sequence ID" value="NZ_BMJH01000002.1"/>
</dbReference>
<keyword evidence="1" id="KW-0808">Transferase</keyword>
<dbReference type="Gene3D" id="3.30.565.10">
    <property type="entry name" value="Histidine kinase-like ATPase, C-terminal domain"/>
    <property type="match status" value="1"/>
</dbReference>
<dbReference type="InterPro" id="IPR036890">
    <property type="entry name" value="HATPase_C_sf"/>
</dbReference>
<dbReference type="Proteomes" id="UP000641514">
    <property type="component" value="Unassembled WGS sequence"/>
</dbReference>
<dbReference type="Pfam" id="PF07730">
    <property type="entry name" value="HisKA_3"/>
    <property type="match status" value="1"/>
</dbReference>
<evidence type="ECO:0000313" key="6">
    <source>
        <dbReference type="Proteomes" id="UP000641514"/>
    </source>
</evidence>
<dbReference type="SMART" id="SM00065">
    <property type="entry name" value="GAF"/>
    <property type="match status" value="2"/>
</dbReference>
<dbReference type="InterPro" id="IPR003018">
    <property type="entry name" value="GAF"/>
</dbReference>
<keyword evidence="3" id="KW-0902">Two-component regulatory system</keyword>
<dbReference type="GO" id="GO:0016020">
    <property type="term" value="C:membrane"/>
    <property type="evidence" value="ECO:0007669"/>
    <property type="project" value="InterPro"/>
</dbReference>
<reference evidence="5" key="2">
    <citation type="submission" date="2020-09" db="EMBL/GenBank/DDBJ databases">
        <authorList>
            <person name="Sun Q."/>
            <person name="Zhou Y."/>
        </authorList>
    </citation>
    <scope>NUCLEOTIDE SEQUENCE</scope>
    <source>
        <strain evidence="5">CGMCC 1.15478</strain>
    </source>
</reference>
<dbReference type="EMBL" id="BMJH01000002">
    <property type="protein sequence ID" value="GGC65898.1"/>
    <property type="molecule type" value="Genomic_DNA"/>
</dbReference>
<name>A0A916XDH0_9ACTN</name>
<proteinExistence type="predicted"/>
<feature type="domain" description="GAF" evidence="4">
    <location>
        <begin position="211"/>
        <end position="360"/>
    </location>
</feature>
<evidence type="ECO:0000256" key="2">
    <source>
        <dbReference type="ARBA" id="ARBA00022777"/>
    </source>
</evidence>
<reference evidence="5" key="1">
    <citation type="journal article" date="2014" name="Int. J. Syst. Evol. Microbiol.">
        <title>Complete genome sequence of Corynebacterium casei LMG S-19264T (=DSM 44701T), isolated from a smear-ripened cheese.</title>
        <authorList>
            <consortium name="US DOE Joint Genome Institute (JGI-PGF)"/>
            <person name="Walter F."/>
            <person name="Albersmeier A."/>
            <person name="Kalinowski J."/>
            <person name="Ruckert C."/>
        </authorList>
    </citation>
    <scope>NUCLEOTIDE SEQUENCE</scope>
    <source>
        <strain evidence="5">CGMCC 1.15478</strain>
    </source>
</reference>
<protein>
    <submittedName>
        <fullName evidence="5">Histidine kinase</fullName>
    </submittedName>
</protein>
<dbReference type="AlphaFoldDB" id="A0A916XDH0"/>
<dbReference type="InterPro" id="IPR003594">
    <property type="entry name" value="HATPase_dom"/>
</dbReference>
<evidence type="ECO:0000256" key="3">
    <source>
        <dbReference type="ARBA" id="ARBA00023012"/>
    </source>
</evidence>
<keyword evidence="6" id="KW-1185">Reference proteome</keyword>
<dbReference type="InterPro" id="IPR050482">
    <property type="entry name" value="Sensor_HK_TwoCompSys"/>
</dbReference>
<dbReference type="SUPFAM" id="SSF55781">
    <property type="entry name" value="GAF domain-like"/>
    <property type="match status" value="2"/>
</dbReference>
<feature type="domain" description="GAF" evidence="4">
    <location>
        <begin position="43"/>
        <end position="190"/>
    </location>
</feature>
<dbReference type="Pfam" id="PF13185">
    <property type="entry name" value="GAF_2"/>
    <property type="match status" value="2"/>
</dbReference>
<gene>
    <name evidence="5" type="ORF">GCM10011410_18060</name>
</gene>
<evidence type="ECO:0000259" key="4">
    <source>
        <dbReference type="SMART" id="SM00065"/>
    </source>
</evidence>
<dbReference type="SUPFAM" id="SSF55874">
    <property type="entry name" value="ATPase domain of HSP90 chaperone/DNA topoisomerase II/histidine kinase"/>
    <property type="match status" value="1"/>
</dbReference>
<evidence type="ECO:0000313" key="5">
    <source>
        <dbReference type="EMBL" id="GGC65898.1"/>
    </source>
</evidence>
<dbReference type="PANTHER" id="PTHR24421">
    <property type="entry name" value="NITRATE/NITRITE SENSOR PROTEIN NARX-RELATED"/>
    <property type="match status" value="1"/>
</dbReference>
<dbReference type="Gene3D" id="1.20.5.1930">
    <property type="match status" value="1"/>
</dbReference>
<dbReference type="Gene3D" id="3.30.450.40">
    <property type="match status" value="2"/>
</dbReference>
<keyword evidence="2 5" id="KW-0418">Kinase</keyword>
<comment type="caution">
    <text evidence="5">The sequence shown here is derived from an EMBL/GenBank/DDBJ whole genome shotgun (WGS) entry which is preliminary data.</text>
</comment>
<dbReference type="Pfam" id="PF02518">
    <property type="entry name" value="HATPase_c"/>
    <property type="match status" value="1"/>
</dbReference>